<evidence type="ECO:0000313" key="3">
    <source>
        <dbReference type="EMBL" id="AWL11234.1"/>
    </source>
</evidence>
<dbReference type="Gene3D" id="3.90.550.10">
    <property type="entry name" value="Spore Coat Polysaccharide Biosynthesis Protein SpsA, Chain A"/>
    <property type="match status" value="1"/>
</dbReference>
<evidence type="ECO:0000313" key="4">
    <source>
        <dbReference type="Proteomes" id="UP000245728"/>
    </source>
</evidence>
<dbReference type="SUPFAM" id="SSF53448">
    <property type="entry name" value="Nucleotide-diphospho-sugar transferases"/>
    <property type="match status" value="1"/>
</dbReference>
<feature type="transmembrane region" description="Helical" evidence="1">
    <location>
        <begin position="186"/>
        <end position="203"/>
    </location>
</feature>
<sequence length="217" mass="23706">MAGVRQSVPCTVIVVDDGSADNTAKEATEAGALVLPMVQSVGAWLATQAGLRYAAKLGAEQVITMDADGQHRAEDLPTLLEQGQNNKADVIIGACVARGSLSRRIAWGLFKRLTGVSIADLTSGFRLYNKNALMVLTSRQASLLEFQDMGVLLMLRSAGLTMQEVSVRMCHRTNGISRIFSSWGKVTYYMMITLFLCLVKAMPERSTRYIRRLKQGS</sequence>
<dbReference type="KEGG" id="salh:HMF8227_00738"/>
<dbReference type="InterPro" id="IPR001173">
    <property type="entry name" value="Glyco_trans_2-like"/>
</dbReference>
<keyword evidence="1" id="KW-1133">Transmembrane helix</keyword>
<dbReference type="PANTHER" id="PTHR48090">
    <property type="entry name" value="UNDECAPRENYL-PHOSPHATE 4-DEOXY-4-FORMAMIDO-L-ARABINOSE TRANSFERASE-RELATED"/>
    <property type="match status" value="1"/>
</dbReference>
<accession>A0A2S2E0R4</accession>
<keyword evidence="3" id="KW-0808">Transferase</keyword>
<proteinExistence type="predicted"/>
<keyword evidence="1" id="KW-0812">Transmembrane</keyword>
<dbReference type="GO" id="GO:0016757">
    <property type="term" value="F:glycosyltransferase activity"/>
    <property type="evidence" value="ECO:0007669"/>
    <property type="project" value="UniProtKB-KW"/>
</dbReference>
<dbReference type="EMBL" id="CP029347">
    <property type="protein sequence ID" value="AWL11234.1"/>
    <property type="molecule type" value="Genomic_DNA"/>
</dbReference>
<dbReference type="Pfam" id="PF00535">
    <property type="entry name" value="Glycos_transf_2"/>
    <property type="match status" value="1"/>
</dbReference>
<dbReference type="Proteomes" id="UP000245728">
    <property type="component" value="Chromosome"/>
</dbReference>
<dbReference type="AlphaFoldDB" id="A0A2S2E0R4"/>
<keyword evidence="3" id="KW-0328">Glycosyltransferase</keyword>
<name>A0A2S2E0R4_9ALTE</name>
<dbReference type="CDD" id="cd04179">
    <property type="entry name" value="DPM_DPG-synthase_like"/>
    <property type="match status" value="1"/>
</dbReference>
<evidence type="ECO:0000259" key="2">
    <source>
        <dbReference type="Pfam" id="PF00535"/>
    </source>
</evidence>
<dbReference type="InterPro" id="IPR029044">
    <property type="entry name" value="Nucleotide-diphossugar_trans"/>
</dbReference>
<dbReference type="InterPro" id="IPR050256">
    <property type="entry name" value="Glycosyltransferase_2"/>
</dbReference>
<evidence type="ECO:0000256" key="1">
    <source>
        <dbReference type="SAM" id="Phobius"/>
    </source>
</evidence>
<keyword evidence="1" id="KW-0472">Membrane</keyword>
<reference evidence="3 4" key="1">
    <citation type="submission" date="2018-05" db="EMBL/GenBank/DDBJ databases">
        <title>Salinimonas sp. HMF8227 Genome sequencing and assembly.</title>
        <authorList>
            <person name="Kang H."/>
            <person name="Kang J."/>
            <person name="Cha I."/>
            <person name="Kim H."/>
            <person name="Joh K."/>
        </authorList>
    </citation>
    <scope>NUCLEOTIDE SEQUENCE [LARGE SCALE GENOMIC DNA]</scope>
    <source>
        <strain evidence="3 4">HMF8227</strain>
    </source>
</reference>
<organism evidence="3 4">
    <name type="scientific">Saliniradius amylolyticus</name>
    <dbReference type="NCBI Taxonomy" id="2183582"/>
    <lineage>
        <taxon>Bacteria</taxon>
        <taxon>Pseudomonadati</taxon>
        <taxon>Pseudomonadota</taxon>
        <taxon>Gammaproteobacteria</taxon>
        <taxon>Alteromonadales</taxon>
        <taxon>Alteromonadaceae</taxon>
        <taxon>Saliniradius</taxon>
    </lineage>
</organism>
<gene>
    <name evidence="3" type="ORF">HMF8227_00738</name>
</gene>
<protein>
    <recommendedName>
        <fullName evidence="2">Glycosyltransferase 2-like domain-containing protein</fullName>
    </recommendedName>
</protein>
<keyword evidence="4" id="KW-1185">Reference proteome</keyword>
<feature type="domain" description="Glycosyltransferase 2-like" evidence="2">
    <location>
        <begin position="10"/>
        <end position="129"/>
    </location>
</feature>